<dbReference type="SUPFAM" id="SSF56003">
    <property type="entry name" value="Molybdenum cofactor-binding domain"/>
    <property type="match status" value="1"/>
</dbReference>
<accession>F5ZCI3</accession>
<dbReference type="eggNOG" id="COG1529">
    <property type="taxonomic scope" value="Bacteria"/>
</dbReference>
<dbReference type="Pfam" id="PF01315">
    <property type="entry name" value="Ald_Xan_dh_C"/>
    <property type="match status" value="1"/>
</dbReference>
<keyword evidence="6" id="KW-1185">Reference proteome</keyword>
<feature type="domain" description="Aldehyde oxidase/xanthine dehydrogenase a/b hammerhead" evidence="4">
    <location>
        <begin position="24"/>
        <end position="137"/>
    </location>
</feature>
<dbReference type="RefSeq" id="WP_013783517.1">
    <property type="nucleotide sequence ID" value="NC_015554.1"/>
</dbReference>
<sequence length="753" mass="80833">MKIDTSKNVLGKPKNRVDGVLKVTGHARYAAEQQFDEKALVGWLVSSDTAVGEITHLSTEKAEKAEGVHAVLTYKNAGPLKPFSKPASESRFTQSRAVLNEPHIRHFGAPVALVIADTLEQARYAASLVEYTIDAKSPDLLLSSEQATTVPDSLDGGFEADVESGNREHDKKAVEIEADYTTPSQISAAMEPHATIANFDGEKLSVYTSVQIIASAVEALAVTFELDEENIEVKSPFIGGGFGSKLGLHYDAVLACLGARYLKRPVKVVLSRRQVFYNAPHRGHSFQQMHLSCDSDGLIGDIEHHSAMPKAKGYEFAEATGAGARVTYAAEFINSTHRIKDADTPLIDSTRSPGDAIGSLAFESAIDELALKAGIDPLTFRIKNLPEVHPVSGKRFTTHRLGDCLQEGAQKFGWQHKPAPKPGKLIGHGVASAMRMNVLVPSAASISLDSNGKLTVRSDMTDIGTGSYTILAQIAAGAFHSQLDSVDVQLGDSSLPPSCGSGGSFGAASTGSALMKACESLKKSLKKALRQKLPNLTPECELVLEGNTLVVYETDVDTHTKTDVDTHTNSSEPQRFLLSELIDKDDFPLTEVGEVSEDDTSEDEQYSCGAHFVEVEVDTHTGEVRLKRQYGIFSAGKILNEKTASSQIKGGMVWGAGYALTEAIHHHTDSASFINPDFGEYHIAVNRDIAEVTLDFLETPDYEASPIGAKGIGELGITGAGAAITNAIADATGVRIREFPITMDKVMEGLQNK</sequence>
<evidence type="ECO:0000256" key="1">
    <source>
        <dbReference type="ARBA" id="ARBA00006849"/>
    </source>
</evidence>
<evidence type="ECO:0000256" key="2">
    <source>
        <dbReference type="ARBA" id="ARBA00022505"/>
    </source>
</evidence>
<evidence type="ECO:0000313" key="5">
    <source>
        <dbReference type="EMBL" id="AEF02576.1"/>
    </source>
</evidence>
<evidence type="ECO:0000256" key="3">
    <source>
        <dbReference type="ARBA" id="ARBA00023002"/>
    </source>
</evidence>
<dbReference type="Pfam" id="PF20256">
    <property type="entry name" value="MoCoBD_2"/>
    <property type="match status" value="1"/>
</dbReference>
<dbReference type="InterPro" id="IPR046867">
    <property type="entry name" value="AldOxase/xan_DH_MoCoBD2"/>
</dbReference>
<dbReference type="InterPro" id="IPR016208">
    <property type="entry name" value="Ald_Oxase/xanthine_DH-like"/>
</dbReference>
<protein>
    <submittedName>
        <fullName evidence="5">Xanthine dehydrogenase</fullName>
    </submittedName>
</protein>
<organism evidence="5 6">
    <name type="scientific">Alteromonas naphthalenivorans</name>
    <dbReference type="NCBI Taxonomy" id="715451"/>
    <lineage>
        <taxon>Bacteria</taxon>
        <taxon>Pseudomonadati</taxon>
        <taxon>Pseudomonadota</taxon>
        <taxon>Gammaproteobacteria</taxon>
        <taxon>Alteromonadales</taxon>
        <taxon>Alteromonadaceae</taxon>
        <taxon>Alteromonas/Salinimonas group</taxon>
        <taxon>Alteromonas</taxon>
    </lineage>
</organism>
<dbReference type="InterPro" id="IPR000674">
    <property type="entry name" value="Ald_Oxase/Xan_DH_a/b"/>
</dbReference>
<dbReference type="GO" id="GO:0016491">
    <property type="term" value="F:oxidoreductase activity"/>
    <property type="evidence" value="ECO:0007669"/>
    <property type="project" value="UniProtKB-KW"/>
</dbReference>
<reference evidence="5 6" key="1">
    <citation type="journal article" date="2011" name="J. Bacteriol.">
        <title>Complete genome sequence of the polycyclic aromatic hydrocarbon-degrading bacterium Alteromonas sp. strain SN2.</title>
        <authorList>
            <person name="Jin H.M."/>
            <person name="Jeong H."/>
            <person name="Moon E.J."/>
            <person name="Math R.K."/>
            <person name="Lee K."/>
            <person name="Kim H.J."/>
            <person name="Jeon C.O."/>
            <person name="Oh T.K."/>
            <person name="Kim J.F."/>
        </authorList>
    </citation>
    <scope>NUCLEOTIDE SEQUENCE [LARGE SCALE GENOMIC DNA]</scope>
    <source>
        <strain evidence="6">JCM 17741 / KACC 18427 / KCTC 11700BP / SN2</strain>
    </source>
</reference>
<dbReference type="InterPro" id="IPR037165">
    <property type="entry name" value="AldOxase/xan_DH_Mopterin-bd_sf"/>
</dbReference>
<dbReference type="Proteomes" id="UP000000683">
    <property type="component" value="Chromosome"/>
</dbReference>
<dbReference type="Pfam" id="PF02738">
    <property type="entry name" value="MoCoBD_1"/>
    <property type="match status" value="1"/>
</dbReference>
<gene>
    <name evidence="5" type="ordered locus">ambt_05140</name>
</gene>
<dbReference type="KEGG" id="alt:ambt_05140"/>
<dbReference type="SMART" id="SM01008">
    <property type="entry name" value="Ald_Xan_dh_C"/>
    <property type="match status" value="1"/>
</dbReference>
<evidence type="ECO:0000313" key="6">
    <source>
        <dbReference type="Proteomes" id="UP000000683"/>
    </source>
</evidence>
<dbReference type="InterPro" id="IPR008274">
    <property type="entry name" value="AldOxase/xan_DH_MoCoBD1"/>
</dbReference>
<dbReference type="PANTHER" id="PTHR11908:SF132">
    <property type="entry name" value="ALDEHYDE OXIDASE 1-RELATED"/>
    <property type="match status" value="1"/>
</dbReference>
<dbReference type="HOGENOM" id="CLU_001681_2_2_6"/>
<dbReference type="PANTHER" id="PTHR11908">
    <property type="entry name" value="XANTHINE DEHYDROGENASE"/>
    <property type="match status" value="1"/>
</dbReference>
<dbReference type="OrthoDB" id="6177861at2"/>
<comment type="similarity">
    <text evidence="1">Belongs to the xanthine dehydrogenase family.</text>
</comment>
<evidence type="ECO:0000259" key="4">
    <source>
        <dbReference type="SMART" id="SM01008"/>
    </source>
</evidence>
<dbReference type="AlphaFoldDB" id="F5ZCI3"/>
<dbReference type="Gene3D" id="3.90.1170.50">
    <property type="entry name" value="Aldehyde oxidase/xanthine dehydrogenase, a/b hammerhead"/>
    <property type="match status" value="1"/>
</dbReference>
<keyword evidence="3" id="KW-0560">Oxidoreductase</keyword>
<dbReference type="InterPro" id="IPR036856">
    <property type="entry name" value="Ald_Oxase/Xan_DH_a/b_sf"/>
</dbReference>
<dbReference type="SUPFAM" id="SSF54665">
    <property type="entry name" value="CO dehydrogenase molybdoprotein N-domain-like"/>
    <property type="match status" value="1"/>
</dbReference>
<dbReference type="Gene3D" id="3.30.365.10">
    <property type="entry name" value="Aldehyde oxidase/xanthine dehydrogenase, molybdopterin binding domain"/>
    <property type="match status" value="4"/>
</dbReference>
<name>F5ZCI3_ALTNA</name>
<proteinExistence type="inferred from homology"/>
<dbReference type="GO" id="GO:0005506">
    <property type="term" value="F:iron ion binding"/>
    <property type="evidence" value="ECO:0007669"/>
    <property type="project" value="InterPro"/>
</dbReference>
<keyword evidence="2" id="KW-0500">Molybdenum</keyword>
<dbReference type="EMBL" id="CP002339">
    <property type="protein sequence ID" value="AEF02576.1"/>
    <property type="molecule type" value="Genomic_DNA"/>
</dbReference>